<evidence type="ECO:0000313" key="2">
    <source>
        <dbReference type="EMBL" id="RXH70030.1"/>
    </source>
</evidence>
<dbReference type="Pfam" id="PF06880">
    <property type="entry name" value="DUF1262"/>
    <property type="match status" value="2"/>
</dbReference>
<dbReference type="EMBL" id="RDQH01000342">
    <property type="protein sequence ID" value="RXH70030.1"/>
    <property type="molecule type" value="Genomic_DNA"/>
</dbReference>
<sequence length="1135" mass="127488">MKERGKAVETAHDNIDMEYYSSSEMPCRRHPNSSSVGICAFCLKDRLLQLVCSDCGEQRLSSCSCSAVSSNRNSTVEVGSVGRVSFLIENEKHESLQKPNKTQEKEDVVVLRRSSSSCVEIKKSNFWRFGRFFRKKRSEKDGGNTSVGGFDEKSEMWLVDHMGVSRSRSLCSFRGGALLGSEDGGEHLMVSAARSSISAARSSSVTTVGMVLDSGRKSGFSEGRKSGFSEGRKSGFSEGRRSGFSEAEPRKSGFDGEKKDEVVGFTGATKRVFSLKESDFGMDESGFIDLKLDYAADSKPEFSGMRMRSIADGETVFGSMRRSEFVGGECDVGSFGIFRHGGSCRLTVDERGIKRGRKSLKGWRWIFRHHPSWGSSRKKDEDLMRLSMYKRSPDDLSLPPPEGPNSGILVIKDEETTCCFGLSNIDMIKELPLPQNKSLELYYAVGFYPNRELQFHSVFFIPVLGQPLSSNRYYAVYPFGKDRGEGYTSANEYSMDMETCCFDSCTKDVLPQRFDPNNMYQQYKINLHKKVINISGGFVARSMAKDGFPPQALWRRGWKLRSSTSPGFELGDAPGLDTALRARLPDFNFPLKNVVVGKWYCPFMFVNEGTPKTLIDIRNRSMYYEMTLEQRWEEVFVKDHSFQCGEGNAARVDFVVQSEVVMVGGMEGRCDGKKVGDDDGLVLYRSLNNVGQETRVGVSVAIFERMKWEQGRVGWVGGEEGTVRVERVEDYGGVGERKKLGFFVLVERRSPPSLSLPPPEGPNSGYLVLHDDDSVEINCCGCEDDSVNGLPFPQNKDLRVGYGSDGDDVAFIPVLNQPLSSNRYHVIPRTGRHKGEACTNTREEDTCIGCCGCKNIPDAKPKPLDPSDIYQQIEIVQRGSDRSQFFAKSVDPDGFPPYFLRRKGWGVTMSKPRRYRLGEASGLNSSLRASLPGFEFPLSHDCSEVVCVGKWYCPFMFVKEGGVKLKDQMKYSMYYEIKLEQRWEKIFDTVNENAESKKNPAVFVDAFVQREVVFVGGNEAVWDERTADTDAGDMFMWFKSFDGAGRETSVALSMKVVERVKWEQERVGWVGGDERKVRVERVEEFVGTGGGGWKRFSCYVLVERFVLKRMSTTGSAAVLLAYDFKHTHQIRSKWE</sequence>
<feature type="compositionally biased region" description="Basic and acidic residues" evidence="1">
    <location>
        <begin position="222"/>
        <end position="258"/>
    </location>
</feature>
<dbReference type="AlphaFoldDB" id="A0A498HH24"/>
<protein>
    <submittedName>
        <fullName evidence="2">Uncharacterized protein</fullName>
    </submittedName>
</protein>
<dbReference type="InterPro" id="IPR010683">
    <property type="entry name" value="DUF1262"/>
</dbReference>
<keyword evidence="3" id="KW-1185">Reference proteome</keyword>
<reference evidence="2 3" key="1">
    <citation type="submission" date="2018-10" db="EMBL/GenBank/DDBJ databases">
        <title>A high-quality apple genome assembly.</title>
        <authorList>
            <person name="Hu J."/>
        </authorList>
    </citation>
    <scope>NUCLEOTIDE SEQUENCE [LARGE SCALE GENOMIC DNA]</scope>
    <source>
        <strain evidence="3">cv. HFTH1</strain>
        <tissue evidence="2">Young leaf</tissue>
    </source>
</reference>
<organism evidence="2 3">
    <name type="scientific">Malus domestica</name>
    <name type="common">Apple</name>
    <name type="synonym">Pyrus malus</name>
    <dbReference type="NCBI Taxonomy" id="3750"/>
    <lineage>
        <taxon>Eukaryota</taxon>
        <taxon>Viridiplantae</taxon>
        <taxon>Streptophyta</taxon>
        <taxon>Embryophyta</taxon>
        <taxon>Tracheophyta</taxon>
        <taxon>Spermatophyta</taxon>
        <taxon>Magnoliopsida</taxon>
        <taxon>eudicotyledons</taxon>
        <taxon>Gunneridae</taxon>
        <taxon>Pentapetalae</taxon>
        <taxon>rosids</taxon>
        <taxon>fabids</taxon>
        <taxon>Rosales</taxon>
        <taxon>Rosaceae</taxon>
        <taxon>Amygdaloideae</taxon>
        <taxon>Maleae</taxon>
        <taxon>Malus</taxon>
    </lineage>
</organism>
<dbReference type="PANTHER" id="PTHR31050:SF7">
    <property type="entry name" value="DUF1262 FAMILY PROTEIN"/>
    <property type="match status" value="1"/>
</dbReference>
<accession>A0A498HH24</accession>
<feature type="region of interest" description="Disordered" evidence="1">
    <location>
        <begin position="216"/>
        <end position="258"/>
    </location>
</feature>
<name>A0A498HH24_MALDO</name>
<evidence type="ECO:0000256" key="1">
    <source>
        <dbReference type="SAM" id="MobiDB-lite"/>
    </source>
</evidence>
<dbReference type="Proteomes" id="UP000290289">
    <property type="component" value="Chromosome 16"/>
</dbReference>
<dbReference type="PANTHER" id="PTHR31050">
    <property type="entry name" value="OS08G0413200 PROTEIN"/>
    <property type="match status" value="1"/>
</dbReference>
<proteinExistence type="predicted"/>
<gene>
    <name evidence="2" type="ORF">DVH24_007286</name>
</gene>
<evidence type="ECO:0000313" key="3">
    <source>
        <dbReference type="Proteomes" id="UP000290289"/>
    </source>
</evidence>
<comment type="caution">
    <text evidence="2">The sequence shown here is derived from an EMBL/GenBank/DDBJ whole genome shotgun (WGS) entry which is preliminary data.</text>
</comment>